<dbReference type="RefSeq" id="WP_184964641.1">
    <property type="nucleotide sequence ID" value="NZ_JACHIN010000006.1"/>
</dbReference>
<evidence type="ECO:0000313" key="5">
    <source>
        <dbReference type="EMBL" id="MBB5079195.1"/>
    </source>
</evidence>
<comment type="caution">
    <text evidence="5">The sequence shown here is derived from an EMBL/GenBank/DDBJ whole genome shotgun (WGS) entry which is preliminary data.</text>
</comment>
<dbReference type="Pfam" id="PF01144">
    <property type="entry name" value="CoA_trans"/>
    <property type="match status" value="1"/>
</dbReference>
<dbReference type="SUPFAM" id="SSF100950">
    <property type="entry name" value="NagB/RpiA/CoA transferase-like"/>
    <property type="match status" value="2"/>
</dbReference>
<evidence type="ECO:0000256" key="1">
    <source>
        <dbReference type="ARBA" id="ARBA00007154"/>
    </source>
</evidence>
<organism evidence="5 6">
    <name type="scientific">Nonomuraea endophytica</name>
    <dbReference type="NCBI Taxonomy" id="714136"/>
    <lineage>
        <taxon>Bacteria</taxon>
        <taxon>Bacillati</taxon>
        <taxon>Actinomycetota</taxon>
        <taxon>Actinomycetes</taxon>
        <taxon>Streptosporangiales</taxon>
        <taxon>Streptosporangiaceae</taxon>
        <taxon>Nonomuraea</taxon>
    </lineage>
</organism>
<keyword evidence="6" id="KW-1185">Reference proteome</keyword>
<name>A0A7W8EFV6_9ACTN</name>
<dbReference type="SMART" id="SM00882">
    <property type="entry name" value="CoA_trans"/>
    <property type="match status" value="1"/>
</dbReference>
<dbReference type="Gene3D" id="3.40.1080.10">
    <property type="entry name" value="Glutaconate Coenzyme A-transferase"/>
    <property type="match status" value="2"/>
</dbReference>
<dbReference type="InterPro" id="IPR037171">
    <property type="entry name" value="NagB/RpiA_transferase-like"/>
</dbReference>
<reference evidence="5 6" key="1">
    <citation type="submission" date="2020-08" db="EMBL/GenBank/DDBJ databases">
        <title>Genomic Encyclopedia of Type Strains, Phase IV (KMG-IV): sequencing the most valuable type-strain genomes for metagenomic binning, comparative biology and taxonomic classification.</title>
        <authorList>
            <person name="Goeker M."/>
        </authorList>
    </citation>
    <scope>NUCLEOTIDE SEQUENCE [LARGE SCALE GENOMIC DNA]</scope>
    <source>
        <strain evidence="5 6">DSM 45385</strain>
    </source>
</reference>
<dbReference type="AlphaFoldDB" id="A0A7W8EFV6"/>
<dbReference type="InterPro" id="IPR004165">
    <property type="entry name" value="CoA_trans_fam_I"/>
</dbReference>
<accession>A0A7W8EFV6</accession>
<dbReference type="PANTHER" id="PTHR43293">
    <property type="entry name" value="ACETATE COA-TRANSFERASE YDIF"/>
    <property type="match status" value="1"/>
</dbReference>
<evidence type="ECO:0000256" key="4">
    <source>
        <dbReference type="PIRSR" id="PIRSR000858-1"/>
    </source>
</evidence>
<feature type="active site" description="5-glutamyl coenzyme A thioester intermediate" evidence="4">
    <location>
        <position position="322"/>
    </location>
</feature>
<dbReference type="PIRSF" id="PIRSF000858">
    <property type="entry name" value="SCOT-t"/>
    <property type="match status" value="1"/>
</dbReference>
<proteinExistence type="inferred from homology"/>
<keyword evidence="2 3" id="KW-0808">Transferase</keyword>
<dbReference type="PANTHER" id="PTHR43293:SF1">
    <property type="entry name" value="ACETATE COA-TRANSFERASE YDIF"/>
    <property type="match status" value="1"/>
</dbReference>
<evidence type="ECO:0000256" key="2">
    <source>
        <dbReference type="ARBA" id="ARBA00022679"/>
    </source>
</evidence>
<dbReference type="Proteomes" id="UP000568380">
    <property type="component" value="Unassembled WGS sequence"/>
</dbReference>
<protein>
    <submittedName>
        <fullName evidence="5">Propionate CoA-transferase</fullName>
        <ecNumber evidence="5">2.8.3.1</ecNumber>
    </submittedName>
</protein>
<dbReference type="GO" id="GO:0018729">
    <property type="term" value="F:propionate CoA-transferase activity"/>
    <property type="evidence" value="ECO:0007669"/>
    <property type="project" value="UniProtKB-EC"/>
</dbReference>
<dbReference type="EMBL" id="JACHIN010000006">
    <property type="protein sequence ID" value="MBB5079195.1"/>
    <property type="molecule type" value="Genomic_DNA"/>
</dbReference>
<dbReference type="InterPro" id="IPR014388">
    <property type="entry name" value="3-oxoacid_CoA-transferase"/>
</dbReference>
<evidence type="ECO:0000313" key="6">
    <source>
        <dbReference type="Proteomes" id="UP000568380"/>
    </source>
</evidence>
<comment type="similarity">
    <text evidence="1 3">Belongs to the 3-oxoacid CoA-transferase family.</text>
</comment>
<dbReference type="EC" id="2.8.3.1" evidence="5"/>
<sequence length="519" mass="55409">MSAKLLGVAEAVALVADGAALWIGGSGAGHGVPQAFIDELAATFTRTAAPRDLTTVRVVGIGDFAQRGLSQLALPGLTRRTIGSNIGNEPHLGAMVAEGAIEAYSFPQGVLSALCRDIAAGRPGHLTHVGLGTYVDPRQTGGRQNARTTEELVQIVELAGREWLFYPALPVDVAVIRASTADEDGNLTFEHEPILGDSLALAMAAHNSGGIVIAQVGHLTTRGSLPPNQVRIPGALVDHVYVDAEQRQTYRTGYSPYFSGELRRPYGTAAPTPLDVRKVIARRALLEFRRGDICNLGFGISQQIGAVAAEEGVAERLTLTVEQGIFGGVPAHGPDGGAGVNYQARLEQPSMFDFYDGGGLDLASLSFAQVDRHGNVNVHAFDDRMRGPGGFINISARTGRLCFVGTFTAGGLRVDLSGGLPRVEREGARRKFVDEVREISFNGPLALGKGQDVRYITERAVFALTADGLELIEVADGMDVEKDVFAHMDFRPKVSERLRPMDARLFRAARMGITFGEED</sequence>
<gene>
    <name evidence="5" type="ORF">HNR40_004681</name>
</gene>
<evidence type="ECO:0000256" key="3">
    <source>
        <dbReference type="PIRNR" id="PIRNR000858"/>
    </source>
</evidence>
<dbReference type="GO" id="GO:0046952">
    <property type="term" value="P:ketone body catabolic process"/>
    <property type="evidence" value="ECO:0007669"/>
    <property type="project" value="InterPro"/>
</dbReference>